<protein>
    <submittedName>
        <fullName evidence="1">Uncharacterized protein</fullName>
    </submittedName>
</protein>
<reference evidence="1" key="1">
    <citation type="submission" date="2020-04" db="EMBL/GenBank/DDBJ databases">
        <authorList>
            <person name="Chiriac C."/>
            <person name="Salcher M."/>
            <person name="Ghai R."/>
            <person name="Kavagutti S V."/>
        </authorList>
    </citation>
    <scope>NUCLEOTIDE SEQUENCE</scope>
</reference>
<name>A0A6J5PGC7_9CAUD</name>
<dbReference type="EMBL" id="LR796787">
    <property type="protein sequence ID" value="CAB4166734.1"/>
    <property type="molecule type" value="Genomic_DNA"/>
</dbReference>
<proteinExistence type="predicted"/>
<organism evidence="1">
    <name type="scientific">uncultured Caudovirales phage</name>
    <dbReference type="NCBI Taxonomy" id="2100421"/>
    <lineage>
        <taxon>Viruses</taxon>
        <taxon>Duplodnaviria</taxon>
        <taxon>Heunggongvirae</taxon>
        <taxon>Uroviricota</taxon>
        <taxon>Caudoviricetes</taxon>
        <taxon>Peduoviridae</taxon>
        <taxon>Maltschvirus</taxon>
        <taxon>Maltschvirus maltsch</taxon>
    </lineage>
</organism>
<sequence length="270" mass="27066">MPLTDYDEYVAKLKENRAADFQMSAAFGAAGRLCFGSRLFLPAPATPTTSVALDKTSDHSIGPMPAVGSGRLTIMGARLNPASIGGQAVILVDMLNVSGGLSGIVTTAQTTNLPTAALTRFTSGEGVMIGLCIFTGIGSTATTVTVSYTNQAGTTGQISTATQIGGSNVANVAGRIIPIPLAAGDTGVRSVESVTLAGTTGTAGNFGVCLFKPLAIMAMNDWQGAHAIDAISTGGFVGALAEVHPDACLSVFGIGNVSQAVAGSIILAEV</sequence>
<gene>
    <name evidence="1" type="ORF">UFOVP835_54</name>
</gene>
<evidence type="ECO:0000313" key="1">
    <source>
        <dbReference type="EMBL" id="CAB4166734.1"/>
    </source>
</evidence>
<accession>A0A6J5PGC7</accession>